<proteinExistence type="predicted"/>
<accession>K0TAA2</accession>
<evidence type="ECO:0000313" key="1">
    <source>
        <dbReference type="EMBL" id="EJK75633.1"/>
    </source>
</evidence>
<name>K0TAA2_THAOC</name>
<dbReference type="AlphaFoldDB" id="K0TAA2"/>
<evidence type="ECO:0000313" key="2">
    <source>
        <dbReference type="Proteomes" id="UP000266841"/>
    </source>
</evidence>
<reference evidence="1 2" key="1">
    <citation type="journal article" date="2012" name="Genome Biol.">
        <title>Genome and low-iron response of an oceanic diatom adapted to chronic iron limitation.</title>
        <authorList>
            <person name="Lommer M."/>
            <person name="Specht M."/>
            <person name="Roy A.S."/>
            <person name="Kraemer L."/>
            <person name="Andreson R."/>
            <person name="Gutowska M.A."/>
            <person name="Wolf J."/>
            <person name="Bergner S.V."/>
            <person name="Schilhabel M.B."/>
            <person name="Klostermeier U.C."/>
            <person name="Beiko R.G."/>
            <person name="Rosenstiel P."/>
            <person name="Hippler M."/>
            <person name="Laroche J."/>
        </authorList>
    </citation>
    <scope>NUCLEOTIDE SEQUENCE [LARGE SCALE GENOMIC DNA]</scope>
    <source>
        <strain evidence="1 2">CCMP1005</strain>
    </source>
</reference>
<dbReference type="EMBL" id="AGNL01002821">
    <property type="protein sequence ID" value="EJK75633.1"/>
    <property type="molecule type" value="Genomic_DNA"/>
</dbReference>
<keyword evidence="2" id="KW-1185">Reference proteome</keyword>
<sequence length="82" mass="8910">MLLREIAYKLETDGASKQAVLQVADLLSGEQLENRADVVGFLLAELLQDNPNILDEFDEAIAALLDDDQIASGPSHTADEEL</sequence>
<gene>
    <name evidence="1" type="ORF">THAOC_02635</name>
</gene>
<organism evidence="1 2">
    <name type="scientific">Thalassiosira oceanica</name>
    <name type="common">Marine diatom</name>
    <dbReference type="NCBI Taxonomy" id="159749"/>
    <lineage>
        <taxon>Eukaryota</taxon>
        <taxon>Sar</taxon>
        <taxon>Stramenopiles</taxon>
        <taxon>Ochrophyta</taxon>
        <taxon>Bacillariophyta</taxon>
        <taxon>Coscinodiscophyceae</taxon>
        <taxon>Thalassiosirophycidae</taxon>
        <taxon>Thalassiosirales</taxon>
        <taxon>Thalassiosiraceae</taxon>
        <taxon>Thalassiosira</taxon>
    </lineage>
</organism>
<protein>
    <submittedName>
        <fullName evidence="1">Uncharacterized protein</fullName>
    </submittedName>
</protein>
<dbReference type="Proteomes" id="UP000266841">
    <property type="component" value="Unassembled WGS sequence"/>
</dbReference>
<comment type="caution">
    <text evidence="1">The sequence shown here is derived from an EMBL/GenBank/DDBJ whole genome shotgun (WGS) entry which is preliminary data.</text>
</comment>